<name>J4G1L0_9APHY</name>
<protein>
    <submittedName>
        <fullName evidence="2">Uncharacterized protein</fullName>
    </submittedName>
</protein>
<sequence length="168" mass="17572">MFSPPLHLHDRDPVSHPLVPAYPSYHPPEPSPPRMPQPHGQATATPSASPELSPAAAALAAAKRRHDPHRRAQPQVPVPRLRDALFSPGQPPAAVSPFSASPSSLVAVAHTPSYRRITTRCSVAPRLIGSSAPSSGACRCASAPATSRFASARSGQALFRARPPSPSA</sequence>
<organism evidence="2 3">
    <name type="scientific">Fibroporia radiculosa</name>
    <dbReference type="NCBI Taxonomy" id="599839"/>
    <lineage>
        <taxon>Eukaryota</taxon>
        <taxon>Fungi</taxon>
        <taxon>Dikarya</taxon>
        <taxon>Basidiomycota</taxon>
        <taxon>Agaricomycotina</taxon>
        <taxon>Agaricomycetes</taxon>
        <taxon>Polyporales</taxon>
        <taxon>Fibroporiaceae</taxon>
        <taxon>Fibroporia</taxon>
    </lineage>
</organism>
<reference evidence="2 3" key="1">
    <citation type="journal article" date="2012" name="Appl. Environ. Microbiol.">
        <title>Short-read sequencing for genomic analysis of the brown rot fungus Fibroporia radiculosa.</title>
        <authorList>
            <person name="Tang J.D."/>
            <person name="Perkins A.D."/>
            <person name="Sonstegard T.S."/>
            <person name="Schroeder S.G."/>
            <person name="Burgess S.C."/>
            <person name="Diehl S.V."/>
        </authorList>
    </citation>
    <scope>NUCLEOTIDE SEQUENCE [LARGE SCALE GENOMIC DNA]</scope>
    <source>
        <strain evidence="2 3">TFFH 294</strain>
    </source>
</reference>
<dbReference type="EMBL" id="HE796977">
    <property type="protein sequence ID" value="CCM00288.1"/>
    <property type="molecule type" value="Genomic_DNA"/>
</dbReference>
<feature type="region of interest" description="Disordered" evidence="1">
    <location>
        <begin position="1"/>
        <end position="102"/>
    </location>
</feature>
<evidence type="ECO:0000313" key="2">
    <source>
        <dbReference type="EMBL" id="CCM00288.1"/>
    </source>
</evidence>
<evidence type="ECO:0000256" key="1">
    <source>
        <dbReference type="SAM" id="MobiDB-lite"/>
    </source>
</evidence>
<feature type="region of interest" description="Disordered" evidence="1">
    <location>
        <begin position="147"/>
        <end position="168"/>
    </location>
</feature>
<feature type="compositionally biased region" description="Low complexity" evidence="1">
    <location>
        <begin position="37"/>
        <end position="61"/>
    </location>
</feature>
<dbReference type="HOGENOM" id="CLU_1586503_0_0_1"/>
<dbReference type="AlphaFoldDB" id="J4G1L0"/>
<proteinExistence type="predicted"/>
<dbReference type="GeneID" id="24095199"/>
<dbReference type="Proteomes" id="UP000006352">
    <property type="component" value="Unassembled WGS sequence"/>
</dbReference>
<gene>
    <name evidence="2" type="ORF">FIBRA_02318</name>
</gene>
<accession>J4G1L0</accession>
<evidence type="ECO:0000313" key="3">
    <source>
        <dbReference type="Proteomes" id="UP000006352"/>
    </source>
</evidence>
<keyword evidence="3" id="KW-1185">Reference proteome</keyword>
<feature type="compositionally biased region" description="Low complexity" evidence="1">
    <location>
        <begin position="92"/>
        <end position="102"/>
    </location>
</feature>
<feature type="compositionally biased region" description="Pro residues" evidence="1">
    <location>
        <begin position="25"/>
        <end position="36"/>
    </location>
</feature>
<dbReference type="RefSeq" id="XP_012179571.1">
    <property type="nucleotide sequence ID" value="XM_012324181.1"/>
</dbReference>
<feature type="compositionally biased region" description="Basic residues" evidence="1">
    <location>
        <begin position="62"/>
        <end position="72"/>
    </location>
</feature>
<dbReference type="InParanoid" id="J4G1L0"/>